<name>A0ACB8WIS4_9TELE</name>
<proteinExistence type="predicted"/>
<organism evidence="1 2">
    <name type="scientific">Scortum barcoo</name>
    <name type="common">barcoo grunter</name>
    <dbReference type="NCBI Taxonomy" id="214431"/>
    <lineage>
        <taxon>Eukaryota</taxon>
        <taxon>Metazoa</taxon>
        <taxon>Chordata</taxon>
        <taxon>Craniata</taxon>
        <taxon>Vertebrata</taxon>
        <taxon>Euteleostomi</taxon>
        <taxon>Actinopterygii</taxon>
        <taxon>Neopterygii</taxon>
        <taxon>Teleostei</taxon>
        <taxon>Neoteleostei</taxon>
        <taxon>Acanthomorphata</taxon>
        <taxon>Eupercaria</taxon>
        <taxon>Centrarchiformes</taxon>
        <taxon>Terapontoidei</taxon>
        <taxon>Terapontidae</taxon>
        <taxon>Scortum</taxon>
    </lineage>
</organism>
<gene>
    <name evidence="1" type="ORF">L3Q82_026689</name>
</gene>
<comment type="caution">
    <text evidence="1">The sequence shown here is derived from an EMBL/GenBank/DDBJ whole genome shotgun (WGS) entry which is preliminary data.</text>
</comment>
<dbReference type="Proteomes" id="UP000831701">
    <property type="component" value="Chromosome 9"/>
</dbReference>
<dbReference type="EMBL" id="CM041539">
    <property type="protein sequence ID" value="KAI3367857.1"/>
    <property type="molecule type" value="Genomic_DNA"/>
</dbReference>
<reference evidence="1" key="1">
    <citation type="submission" date="2022-04" db="EMBL/GenBank/DDBJ databases">
        <title>Jade perch genome.</title>
        <authorList>
            <person name="Chao B."/>
        </authorList>
    </citation>
    <scope>NUCLEOTIDE SEQUENCE</scope>
    <source>
        <strain evidence="1">CB-2022</strain>
    </source>
</reference>
<evidence type="ECO:0000313" key="1">
    <source>
        <dbReference type="EMBL" id="KAI3367857.1"/>
    </source>
</evidence>
<keyword evidence="2" id="KW-1185">Reference proteome</keyword>
<accession>A0ACB8WIS4</accession>
<evidence type="ECO:0000313" key="2">
    <source>
        <dbReference type="Proteomes" id="UP000831701"/>
    </source>
</evidence>
<sequence>MDPDQHATPLPQPSAEYFSWDYRLRLIGLGFAFYAAAFLLSHLLSVALSRTYNSLQAKEKVFWDLAATRAVFGIQSTVAGLRALTVDSLLARDRVKGQEDWSWFNVLTATGFFVFENVALHVSSVVFRSFDLPLATHHFFALSGFAGAVVWDSLGHFMPMVTLLLEMSTPFTCISWMLLKAGWSRTLFWRANQWVMIHTFHCRMVLTYYMWWVTMTHWGELKTQAALPQLVLFLTGLALLTFIINPIWTHKKTMQLLNPVDWNFGNKAAPQNSATGVLADGVPFADEDEGEAFDFDDSGDDAPEANCPPPAPPAPLPPSCEDQSQDNTVASRPEGSLPSPPAPCATSDTAPSSADTTLATSRSSTAGGATAEGEETSAAEGTDDKEADLQPPPPPPLEDDAETDPGRTGDREGQDTSLDNPHAPQAVQRTSFQGKVNPYSVIDITPLQLQQLEQQHGPSSSTSSPVEPKEREGEAQDIHTSPAGITSGYSVPVPCGYATPSGVPLITPTYTTPVIFRHLSVDEDVTVVGTGSTSVDSIFSEEYPPIREEDALAKWASDPANTAWMENPDEVIYDDVPRENSDSNTDPDEMIYDDVELGEEGGCSNSLDNGWSSSEFESYDETSDGEGRPENGLPHAFMRGKPPQRKTHLSQDLTRLKEHYEKKMKDLMANTVGTVELQQLKQKHEQKMQKLVKAAKEGTKDGLEKTKAAVKKGRSFIKTKSFCHERKSACFEDVESELFIEVDCFNVEPVLCPAPEGLSQQQLVRRCILGSILESEKNYLEALKRILEQYEKPLSQIEPRLLSDRKLKMTFYRVREILQCHFLFQIALASRVAEWDSLEMIGDVFVASFSKSMVLDAYSEYVNNFSTAMAVVRKTCASKPGFLEFLKHRQETSSDRMTLYGLMMKPIQRFPQFILLLQDMLKNTPVGHADRLPLQMALTELETLAEKLNEKKREADQRCEIRHIAKAMNERYLNKLLSNGSRHLIRSDDMVETVYNERGEIIKTKERRLFLLNDVLMCATPNIRCQDGSGSGSGNAPLDQKFLLKWSVPLSFVEVLEFGSSEDMADNSHYPTPHSGEKVVINAKPNKLYMGPGQLYQDLQNLIHDLSLVNQISGMISSLKGNYQNVNPTVAQDWVSGLQRLILKKEEEIRAADRCRIQLQLPGKQDKSGKPTYFSAVFNTLSPAIKQSWISNLQMAKLSLEEDNLQGWFFAEDDGNQIKKQKHPLLLRQMPVVMSKLQEFKVECAVHNPEPHINTESTADTPVMGHGCVWVASCTNQMGQISIVAMQNSSPKVTECFNVESRILCMAYVPAEQSQENGEKLPENNHIPTAKATDTPSVCLGMEEGSIIVYKSSQRSKKVRLQHFFTPDKSTVTSLVYKKHCLYVGLVSGSVAVYSRSQDGLWSYEKPKVLKLGVLPVKAMLAVEEHLWASSGGQVFIISTHTHCVERQLEAHQEEGMVVSHMVVAGVGIWIAFSSGSTLRLFHTETLEHLQDINIATPVHNTLPGNQRVSVSSLLVCHGLLMVGTNLGVTVALSVPRLQGIPKVTGRGMVSLHAHNGPVKFLIVAAAVCNRPSGLPSSSSPTSVQPSEPDEGENTRPPSDSALTPSQGRGVWLGEAGCTTMALQDSLSSSCGSLAPSQGSLEHGPEDGALYDVLHDPVHHQRGRRASKVDISSLLVVSGGLGHRRVNKKTKQSRHEDTTSTIMIWQIPLLNM</sequence>
<protein>
    <submittedName>
        <fullName evidence="1">Uncharacterized protein</fullName>
    </submittedName>
</protein>